<protein>
    <recommendedName>
        <fullName evidence="4">O-acyltransferase WSD1 C-terminal domain-containing protein</fullName>
    </recommendedName>
</protein>
<evidence type="ECO:0008006" key="4">
    <source>
        <dbReference type="Google" id="ProtNLM"/>
    </source>
</evidence>
<gene>
    <name evidence="2" type="ORF">AFUS01_LOCUS42588</name>
</gene>
<sequence length="743" mass="84878">MARQLKEATGPRVTVPEHIETEDLPSPKFSNILRDPSQNTTNMGILMNSKAFGSGYLRKYRSPLGHRSQDPVVVYRNVKYSGVVGRCRALLQIYAQRMVLHHLAPLMSGCHNYLLEAFGFLYLLLMTPAHICLTLVLFLLRQIRLSLVKKFYPEALVCEDFSPRCIFIGKSFGMVTCVLWMKSRVDLNRLRSYVQTKSASNNCCPVLRQNIVDKFGIRVFMTPESPFDVSNHVVEAPKKFLKFFVCDETLHGGKSALEQFVTLCASQDLDPDLPPWKITVIPQPVFRKEKTCIVLRFHYVLLHHPQVEQLLQNLFTQSIYEELGHQQQDSVKYFCSSKSTGSEYRDGSLAPFSKQVQGRAQDLKVEEDGEVQIDFELPHQNVRVFLVNMSNLCGAWFQTNMGISISDLKTWWNLQRKMIKFHSKRAFLRYVVHEILIESEKVLSSIQNIPRTTQWAHFRYTLSQILIILRAAAYVPVEIFSTLLHAYPRGGNGLKIFDKGTRKVAWSSPVPADLLQAIRIQTGASTQSIVLTACSLALKDYYVETNLPNPKYLGVLAPIVTKDLLAPTGYRCVDLQTDNVSILEQLQKIDGKLKKSSPWMLLGHYYIVKYISYILPRTVAYLVLRKMFKRYPITFTQVNMQSPSSILFPHISLWGQTVDEFLYWRPPQSDFCVSISFIKYSELTRLSVLSPIKSLDTALTQRFCQNLNRIAEGVGVEKHRIPYSRKSSPISTNCSTPAGFKKL</sequence>
<dbReference type="EMBL" id="CAJVCH010567729">
    <property type="protein sequence ID" value="CAG7832933.1"/>
    <property type="molecule type" value="Genomic_DNA"/>
</dbReference>
<dbReference type="Proteomes" id="UP000708208">
    <property type="component" value="Unassembled WGS sequence"/>
</dbReference>
<name>A0A8J2PJK0_9HEXA</name>
<keyword evidence="1" id="KW-0812">Transmembrane</keyword>
<comment type="caution">
    <text evidence="2">The sequence shown here is derived from an EMBL/GenBank/DDBJ whole genome shotgun (WGS) entry which is preliminary data.</text>
</comment>
<keyword evidence="3" id="KW-1185">Reference proteome</keyword>
<accession>A0A8J2PJK0</accession>
<reference evidence="2" key="1">
    <citation type="submission" date="2021-06" db="EMBL/GenBank/DDBJ databases">
        <authorList>
            <person name="Hodson N. C."/>
            <person name="Mongue J. A."/>
            <person name="Jaron S. K."/>
        </authorList>
    </citation>
    <scope>NUCLEOTIDE SEQUENCE</scope>
</reference>
<feature type="transmembrane region" description="Helical" evidence="1">
    <location>
        <begin position="120"/>
        <end position="140"/>
    </location>
</feature>
<keyword evidence="1" id="KW-1133">Transmembrane helix</keyword>
<organism evidence="2 3">
    <name type="scientific">Allacma fusca</name>
    <dbReference type="NCBI Taxonomy" id="39272"/>
    <lineage>
        <taxon>Eukaryota</taxon>
        <taxon>Metazoa</taxon>
        <taxon>Ecdysozoa</taxon>
        <taxon>Arthropoda</taxon>
        <taxon>Hexapoda</taxon>
        <taxon>Collembola</taxon>
        <taxon>Symphypleona</taxon>
        <taxon>Sminthuridae</taxon>
        <taxon>Allacma</taxon>
    </lineage>
</organism>
<evidence type="ECO:0000313" key="2">
    <source>
        <dbReference type="EMBL" id="CAG7832933.1"/>
    </source>
</evidence>
<evidence type="ECO:0000313" key="3">
    <source>
        <dbReference type="Proteomes" id="UP000708208"/>
    </source>
</evidence>
<proteinExistence type="predicted"/>
<keyword evidence="1" id="KW-0472">Membrane</keyword>
<dbReference type="AlphaFoldDB" id="A0A8J2PJK0"/>
<evidence type="ECO:0000256" key="1">
    <source>
        <dbReference type="SAM" id="Phobius"/>
    </source>
</evidence>
<dbReference type="OrthoDB" id="8196708at2759"/>